<dbReference type="GO" id="GO:0051301">
    <property type="term" value="P:cell division"/>
    <property type="evidence" value="ECO:0007669"/>
    <property type="project" value="UniProtKB-KW"/>
</dbReference>
<sequence>MSLPIPAALEFYAPYSVEIDGSRGTNRAHTPSTLLHADNDVDALQAWLAQYIDSPNTFTSYRKESERLLLWANLERNKAISSLTHEDLLLYQQFLRDPAPRSRWVLKKGAKVARSHEDWRPFAGPLSASSIRQALTVLNSMYSWLVSAGYLAANPLAVLRGARTAPAKRMQRYLDMELWDQVKQCIEHLPQETQRDKEHYYRYRWLFSLLYMCGLRVSELSQNRMNSLFSRRDRHGTLRWWMDIEGKGQKSRTIPITEELMDELIRYRTFKGLPPYPTANEDYPLVLPIGYKQSKPLTRAAIHNIVKRIFTDTATYLRSLGDAYESDALHVEQASTHWLRHTAGTHMIEQDMDLLHVRDTLGHSSINTTNRYLHTADDARHDATQDKHKLKW</sequence>
<dbReference type="GO" id="GO:0005737">
    <property type="term" value="C:cytoplasm"/>
    <property type="evidence" value="ECO:0007669"/>
    <property type="project" value="UniProtKB-SubCell"/>
</dbReference>
<evidence type="ECO:0000256" key="5">
    <source>
        <dbReference type="ARBA" id="ARBA00022908"/>
    </source>
</evidence>
<keyword evidence="4" id="KW-0159">Chromosome partition</keyword>
<dbReference type="InterPro" id="IPR010998">
    <property type="entry name" value="Integrase_recombinase_N"/>
</dbReference>
<dbReference type="Gene3D" id="1.10.443.10">
    <property type="entry name" value="Intergrase catalytic core"/>
    <property type="match status" value="1"/>
</dbReference>
<dbReference type="KEGG" id="phn:PAEH1_01850"/>
<keyword evidence="5" id="KW-0229">DNA integration</keyword>
<keyword evidence="2" id="KW-0963">Cytoplasm</keyword>
<comment type="subcellular location">
    <subcellularLocation>
        <location evidence="1">Cytoplasm</location>
    </subcellularLocation>
</comment>
<name>A0A1U9K2T9_9BURK</name>
<organism evidence="12 13">
    <name type="scientific">Paenalcaligenes hominis</name>
    <dbReference type="NCBI Taxonomy" id="643674"/>
    <lineage>
        <taxon>Bacteria</taxon>
        <taxon>Pseudomonadati</taxon>
        <taxon>Pseudomonadota</taxon>
        <taxon>Betaproteobacteria</taxon>
        <taxon>Burkholderiales</taxon>
        <taxon>Alcaligenaceae</taxon>
        <taxon>Paenalcaligenes</taxon>
    </lineage>
</organism>
<dbReference type="InterPro" id="IPR050090">
    <property type="entry name" value="Tyrosine_recombinase_XerCD"/>
</dbReference>
<evidence type="ECO:0000256" key="9">
    <source>
        <dbReference type="PROSITE-ProRule" id="PRU01248"/>
    </source>
</evidence>
<dbReference type="PROSITE" id="PS51898">
    <property type="entry name" value="TYR_RECOMBINASE"/>
    <property type="match status" value="1"/>
</dbReference>
<dbReference type="PROSITE" id="PS51900">
    <property type="entry name" value="CB"/>
    <property type="match status" value="1"/>
</dbReference>
<evidence type="ECO:0000256" key="2">
    <source>
        <dbReference type="ARBA" id="ARBA00022490"/>
    </source>
</evidence>
<gene>
    <name evidence="12" type="ORF">PAEH1_01850</name>
</gene>
<dbReference type="EMBL" id="CP019697">
    <property type="protein sequence ID" value="AQS52274.1"/>
    <property type="molecule type" value="Genomic_DNA"/>
</dbReference>
<evidence type="ECO:0000256" key="8">
    <source>
        <dbReference type="ARBA" id="ARBA00023306"/>
    </source>
</evidence>
<evidence type="ECO:0000259" key="10">
    <source>
        <dbReference type="PROSITE" id="PS51898"/>
    </source>
</evidence>
<dbReference type="InterPro" id="IPR011010">
    <property type="entry name" value="DNA_brk_join_enz"/>
</dbReference>
<dbReference type="InterPro" id="IPR044068">
    <property type="entry name" value="CB"/>
</dbReference>
<dbReference type="Gene3D" id="1.10.150.130">
    <property type="match status" value="1"/>
</dbReference>
<feature type="domain" description="Core-binding (CB)" evidence="11">
    <location>
        <begin position="38"/>
        <end position="146"/>
    </location>
</feature>
<accession>A0A1U9K2T9</accession>
<evidence type="ECO:0000256" key="3">
    <source>
        <dbReference type="ARBA" id="ARBA00022618"/>
    </source>
</evidence>
<dbReference type="Proteomes" id="UP000189369">
    <property type="component" value="Chromosome"/>
</dbReference>
<dbReference type="InterPro" id="IPR002104">
    <property type="entry name" value="Integrase_catalytic"/>
</dbReference>
<dbReference type="OrthoDB" id="8610787at2"/>
<reference evidence="12 13" key="1">
    <citation type="submission" date="2017-01" db="EMBL/GenBank/DDBJ databases">
        <title>Complete Genome Sequence of Paenalcaligenes hominis, Isolated from a paraplegic Patient with neurogenic bladder.</title>
        <authorList>
            <person name="Mukhopadhyay R."/>
            <person name="Joaquin J."/>
            <person name="Hogue R."/>
            <person name="Kilaru A."/>
            <person name="Jospin G."/>
            <person name="Mars K."/>
            <person name="Eisen J.A."/>
            <person name="Chaturvedi V."/>
        </authorList>
    </citation>
    <scope>NUCLEOTIDE SEQUENCE [LARGE SCALE GENOMIC DNA]</scope>
    <source>
        <strain evidence="12 13">15S00501</strain>
    </source>
</reference>
<keyword evidence="7" id="KW-0233">DNA recombination</keyword>
<evidence type="ECO:0000256" key="6">
    <source>
        <dbReference type="ARBA" id="ARBA00023125"/>
    </source>
</evidence>
<keyword evidence="8" id="KW-0131">Cell cycle</keyword>
<evidence type="ECO:0000256" key="7">
    <source>
        <dbReference type="ARBA" id="ARBA00023172"/>
    </source>
</evidence>
<feature type="domain" description="Tyr recombinase" evidence="10">
    <location>
        <begin position="169"/>
        <end position="386"/>
    </location>
</feature>
<evidence type="ECO:0000313" key="13">
    <source>
        <dbReference type="Proteomes" id="UP000189369"/>
    </source>
</evidence>
<dbReference type="GO" id="GO:0015074">
    <property type="term" value="P:DNA integration"/>
    <property type="evidence" value="ECO:0007669"/>
    <property type="project" value="UniProtKB-KW"/>
</dbReference>
<dbReference type="AlphaFoldDB" id="A0A1U9K2T9"/>
<keyword evidence="3" id="KW-0132">Cell division</keyword>
<dbReference type="GO" id="GO:0006310">
    <property type="term" value="P:DNA recombination"/>
    <property type="evidence" value="ECO:0007669"/>
    <property type="project" value="UniProtKB-KW"/>
</dbReference>
<dbReference type="SUPFAM" id="SSF56349">
    <property type="entry name" value="DNA breaking-rejoining enzymes"/>
    <property type="match status" value="1"/>
</dbReference>
<dbReference type="GO" id="GO:0003677">
    <property type="term" value="F:DNA binding"/>
    <property type="evidence" value="ECO:0007669"/>
    <property type="project" value="UniProtKB-UniRule"/>
</dbReference>
<dbReference type="GO" id="GO:0007059">
    <property type="term" value="P:chromosome segregation"/>
    <property type="evidence" value="ECO:0007669"/>
    <property type="project" value="UniProtKB-KW"/>
</dbReference>
<evidence type="ECO:0000256" key="1">
    <source>
        <dbReference type="ARBA" id="ARBA00004496"/>
    </source>
</evidence>
<dbReference type="PANTHER" id="PTHR30349">
    <property type="entry name" value="PHAGE INTEGRASE-RELATED"/>
    <property type="match status" value="1"/>
</dbReference>
<dbReference type="STRING" id="643674.PAEH1_01850"/>
<dbReference type="CDD" id="cd00397">
    <property type="entry name" value="DNA_BRE_C"/>
    <property type="match status" value="1"/>
</dbReference>
<protein>
    <submittedName>
        <fullName evidence="12">Integrase</fullName>
    </submittedName>
</protein>
<keyword evidence="6 9" id="KW-0238">DNA-binding</keyword>
<evidence type="ECO:0000259" key="11">
    <source>
        <dbReference type="PROSITE" id="PS51900"/>
    </source>
</evidence>
<evidence type="ECO:0000313" key="12">
    <source>
        <dbReference type="EMBL" id="AQS52274.1"/>
    </source>
</evidence>
<evidence type="ECO:0000256" key="4">
    <source>
        <dbReference type="ARBA" id="ARBA00022829"/>
    </source>
</evidence>
<dbReference type="PANTHER" id="PTHR30349:SF77">
    <property type="entry name" value="TYROSINE RECOMBINASE XERC"/>
    <property type="match status" value="1"/>
</dbReference>
<dbReference type="InterPro" id="IPR013762">
    <property type="entry name" value="Integrase-like_cat_sf"/>
</dbReference>
<proteinExistence type="predicted"/>
<dbReference type="Pfam" id="PF00589">
    <property type="entry name" value="Phage_integrase"/>
    <property type="match status" value="1"/>
</dbReference>